<keyword evidence="3 5" id="KW-0732">Signal</keyword>
<dbReference type="InterPro" id="IPR005318">
    <property type="entry name" value="OM_porin_bac"/>
</dbReference>
<feature type="compositionally biased region" description="Basic residues" evidence="4">
    <location>
        <begin position="54"/>
        <end position="67"/>
    </location>
</feature>
<dbReference type="PANTHER" id="PTHR34596:SF2">
    <property type="entry name" value="CHITOPORIN"/>
    <property type="match status" value="1"/>
</dbReference>
<dbReference type="Proteomes" id="UP000245712">
    <property type="component" value="Unassembled WGS sequence"/>
</dbReference>
<comment type="similarity">
    <text evidence="1">Belongs to the outer membrane porin (Opr) (TC 1.B.25) family.</text>
</comment>
<keyword evidence="7" id="KW-1185">Reference proteome</keyword>
<evidence type="ECO:0000313" key="6">
    <source>
        <dbReference type="EMBL" id="PVX82724.1"/>
    </source>
</evidence>
<protein>
    <submittedName>
        <fullName evidence="6">Outer membrane OprD family porin</fullName>
    </submittedName>
</protein>
<evidence type="ECO:0000256" key="5">
    <source>
        <dbReference type="SAM" id="SignalP"/>
    </source>
</evidence>
<feature type="region of interest" description="Disordered" evidence="4">
    <location>
        <begin position="32"/>
        <end position="88"/>
    </location>
</feature>
<dbReference type="Gene3D" id="2.40.160.10">
    <property type="entry name" value="Porin"/>
    <property type="match status" value="1"/>
</dbReference>
<feature type="compositionally biased region" description="Low complexity" evidence="4">
    <location>
        <begin position="32"/>
        <end position="53"/>
    </location>
</feature>
<dbReference type="RefSeq" id="WP_116611517.1">
    <property type="nucleotide sequence ID" value="NZ_QEOB01000008.1"/>
</dbReference>
<dbReference type="PANTHER" id="PTHR34596">
    <property type="entry name" value="CHITOPORIN"/>
    <property type="match status" value="1"/>
</dbReference>
<evidence type="ECO:0000313" key="7">
    <source>
        <dbReference type="Proteomes" id="UP000245712"/>
    </source>
</evidence>
<evidence type="ECO:0000256" key="4">
    <source>
        <dbReference type="SAM" id="MobiDB-lite"/>
    </source>
</evidence>
<accession>A0ABX5KLD6</accession>
<organism evidence="6 7">
    <name type="scientific">Paraburkholderia unamae</name>
    <dbReference type="NCBI Taxonomy" id="219649"/>
    <lineage>
        <taxon>Bacteria</taxon>
        <taxon>Pseudomonadati</taxon>
        <taxon>Pseudomonadota</taxon>
        <taxon>Betaproteobacteria</taxon>
        <taxon>Burkholderiales</taxon>
        <taxon>Burkholderiaceae</taxon>
        <taxon>Paraburkholderia</taxon>
    </lineage>
</organism>
<feature type="chain" id="PRO_5045186504" evidence="5">
    <location>
        <begin position="30"/>
        <end position="540"/>
    </location>
</feature>
<gene>
    <name evidence="6" type="ORF">C7402_10897</name>
</gene>
<evidence type="ECO:0000256" key="2">
    <source>
        <dbReference type="ARBA" id="ARBA00022448"/>
    </source>
</evidence>
<evidence type="ECO:0000256" key="1">
    <source>
        <dbReference type="ARBA" id="ARBA00009075"/>
    </source>
</evidence>
<name>A0ABX5KLD6_9BURK</name>
<dbReference type="Pfam" id="PF03573">
    <property type="entry name" value="OprD"/>
    <property type="match status" value="1"/>
</dbReference>
<dbReference type="InterPro" id="IPR023614">
    <property type="entry name" value="Porin_dom_sf"/>
</dbReference>
<evidence type="ECO:0000256" key="3">
    <source>
        <dbReference type="ARBA" id="ARBA00022729"/>
    </source>
</evidence>
<keyword evidence="2" id="KW-0813">Transport</keyword>
<proteinExistence type="inferred from homology"/>
<comment type="caution">
    <text evidence="6">The sequence shown here is derived from an EMBL/GenBank/DDBJ whole genome shotgun (WGS) entry which is preliminary data.</text>
</comment>
<sequence>MKRGHRNRQYAARLALLTIGLPLSLAAGAQVQTQAQTQTQPQSQPQAQQPAPNKAKKARHKARRKTATHTTPSTAQADAATAPVQMHAQHPDALVQPNAPERLASGSPDLSVNRAVEADNTKPAQSSQSQSKGFIADSHLTLNLRNYADHLDVQGGPHRHAWVQGAMLDYTSGYTQGPVGLGVDASLYAALKLDGGAGAGNMVHVGKDGGGSNQLAWAYPGIYDVKARISDTVVKYGLQMVSDNPFFEPHDNRALPPTFLGASLVSNDISNVALQAGSFTKVNPRGHTNLVDLSTTYGGVSFKRFSYLGGSWDYSKSGSLALFANQADDVWRQYYGSLQQSYGDPSTIKWTGFFNIYSTHNAGSALQGPINSNAYSLSLSAQHGPHSLFLGYQEVLGDQFFDYVNETAGIYLVNSMDVDYNAPHEQSFQVRYGFDGKYAGLPGAKAMLWYALGWGADATAGALANPTPASPLYNLYWKDGQPVHGSHHEFGLIPSYTVQDGRFKDTKFTFIAMWHHGSKYYSDPSNMEYRLVVNMPLKLF</sequence>
<feature type="signal peptide" evidence="5">
    <location>
        <begin position="1"/>
        <end position="29"/>
    </location>
</feature>
<reference evidence="6 7" key="1">
    <citation type="submission" date="2018-05" db="EMBL/GenBank/DDBJ databases">
        <title>Genomic Encyclopedia of Type Strains, Phase IV (KMG-V): Genome sequencing to study the core and pangenomes of soil and plant-associated prokaryotes.</title>
        <authorList>
            <person name="Whitman W."/>
        </authorList>
    </citation>
    <scope>NUCLEOTIDE SEQUENCE [LARGE SCALE GENOMIC DNA]</scope>
    <source>
        <strain evidence="6 7">SCZa-39</strain>
    </source>
</reference>
<dbReference type="EMBL" id="QEOB01000008">
    <property type="protein sequence ID" value="PVX82724.1"/>
    <property type="molecule type" value="Genomic_DNA"/>
</dbReference>